<dbReference type="SUPFAM" id="SSF52540">
    <property type="entry name" value="P-loop containing nucleoside triphosphate hydrolases"/>
    <property type="match status" value="1"/>
</dbReference>
<evidence type="ECO:0000256" key="3">
    <source>
        <dbReference type="ARBA" id="ARBA00022448"/>
    </source>
</evidence>
<dbReference type="PANTHER" id="PTHR11711">
    <property type="entry name" value="ADP RIBOSYLATION FACTOR-RELATED"/>
    <property type="match status" value="1"/>
</dbReference>
<evidence type="ECO:0000256" key="11">
    <source>
        <dbReference type="PIRSR" id="PIRSR606689-1"/>
    </source>
</evidence>
<dbReference type="SMART" id="SM00177">
    <property type="entry name" value="ARF"/>
    <property type="match status" value="1"/>
</dbReference>
<evidence type="ECO:0000256" key="8">
    <source>
        <dbReference type="ARBA" id="ARBA00023034"/>
    </source>
</evidence>
<dbReference type="InterPro" id="IPR006689">
    <property type="entry name" value="Small_GTPase_ARF/SAR"/>
</dbReference>
<organism evidence="15">
    <name type="scientific">Rodentolepis nana</name>
    <name type="common">Dwarf tapeworm</name>
    <name type="synonym">Hymenolepis nana</name>
    <dbReference type="NCBI Taxonomy" id="102285"/>
    <lineage>
        <taxon>Eukaryota</taxon>
        <taxon>Metazoa</taxon>
        <taxon>Spiralia</taxon>
        <taxon>Lophotrochozoa</taxon>
        <taxon>Platyhelminthes</taxon>
        <taxon>Cestoda</taxon>
        <taxon>Eucestoda</taxon>
        <taxon>Cyclophyllidea</taxon>
        <taxon>Hymenolepididae</taxon>
        <taxon>Rodentolepis</taxon>
    </lineage>
</organism>
<sequence>MPNAMMKLLSLFLGLIFVVDSNDRERLGDAREELWAVLEADELKSAILLVLANKQDLPNAMSATEITEGLGLHKFPPSRKWYVQATCAVNGEGIFEGLDWLGREIKGGK</sequence>
<dbReference type="AlphaFoldDB" id="A0A0R3TUM2"/>
<name>A0A0R3TUM2_RODNA</name>
<evidence type="ECO:0000313" key="15">
    <source>
        <dbReference type="WBParaSite" id="HNAJ_0001146801-mRNA-1"/>
    </source>
</evidence>
<dbReference type="GO" id="GO:0016192">
    <property type="term" value="P:vesicle-mediated transport"/>
    <property type="evidence" value="ECO:0007669"/>
    <property type="project" value="UniProtKB-KW"/>
</dbReference>
<feature type="signal peptide" evidence="12">
    <location>
        <begin position="1"/>
        <end position="21"/>
    </location>
</feature>
<feature type="binding site" evidence="11">
    <location>
        <begin position="53"/>
        <end position="56"/>
    </location>
    <ligand>
        <name>GTP</name>
        <dbReference type="ChEBI" id="CHEBI:37565"/>
    </ligand>
</feature>
<dbReference type="GO" id="GO:0005794">
    <property type="term" value="C:Golgi apparatus"/>
    <property type="evidence" value="ECO:0007669"/>
    <property type="project" value="UniProtKB-SubCell"/>
</dbReference>
<evidence type="ECO:0000256" key="1">
    <source>
        <dbReference type="ARBA" id="ARBA00004555"/>
    </source>
</evidence>
<reference evidence="15" key="1">
    <citation type="submission" date="2017-02" db="UniProtKB">
        <authorList>
            <consortium name="WormBaseParasite"/>
        </authorList>
    </citation>
    <scope>IDENTIFICATION</scope>
</reference>
<keyword evidence="14" id="KW-1185">Reference proteome</keyword>
<keyword evidence="7" id="KW-0653">Protein transport</keyword>
<keyword evidence="3" id="KW-0813">Transport</keyword>
<evidence type="ECO:0000313" key="13">
    <source>
        <dbReference type="EMBL" id="VDO10499.1"/>
    </source>
</evidence>
<evidence type="ECO:0000256" key="7">
    <source>
        <dbReference type="ARBA" id="ARBA00022927"/>
    </source>
</evidence>
<reference evidence="13 14" key="2">
    <citation type="submission" date="2018-11" db="EMBL/GenBank/DDBJ databases">
        <authorList>
            <consortium name="Pathogen Informatics"/>
        </authorList>
    </citation>
    <scope>NUCLEOTIDE SEQUENCE [LARGE SCALE GENOMIC DNA]</scope>
</reference>
<dbReference type="GO" id="GO:0003924">
    <property type="term" value="F:GTPase activity"/>
    <property type="evidence" value="ECO:0007669"/>
    <property type="project" value="InterPro"/>
</dbReference>
<protein>
    <submittedName>
        <fullName evidence="15">ADP-ribosylation factor</fullName>
    </submittedName>
</protein>
<keyword evidence="9 11" id="KW-0342">GTP-binding</keyword>
<feature type="chain" id="PRO_5043132048" evidence="12">
    <location>
        <begin position="22"/>
        <end position="109"/>
    </location>
</feature>
<comment type="subcellular location">
    <subcellularLocation>
        <location evidence="1">Golgi apparatus</location>
    </subcellularLocation>
</comment>
<keyword evidence="10" id="KW-0449">Lipoprotein</keyword>
<dbReference type="Gene3D" id="3.40.50.300">
    <property type="entry name" value="P-loop containing nucleotide triphosphate hydrolases"/>
    <property type="match status" value="1"/>
</dbReference>
<evidence type="ECO:0000256" key="2">
    <source>
        <dbReference type="ARBA" id="ARBA00010290"/>
    </source>
</evidence>
<evidence type="ECO:0000256" key="10">
    <source>
        <dbReference type="ARBA" id="ARBA00023288"/>
    </source>
</evidence>
<dbReference type="OrthoDB" id="6249189at2759"/>
<keyword evidence="5 11" id="KW-0547">Nucleotide-binding</keyword>
<proteinExistence type="inferred from homology"/>
<accession>A0A0R3TUM2</accession>
<dbReference type="Pfam" id="PF00025">
    <property type="entry name" value="Arf"/>
    <property type="match status" value="1"/>
</dbReference>
<keyword evidence="6" id="KW-0931">ER-Golgi transport</keyword>
<dbReference type="PROSITE" id="PS51417">
    <property type="entry name" value="ARF"/>
    <property type="match status" value="1"/>
</dbReference>
<evidence type="ECO:0000256" key="4">
    <source>
        <dbReference type="ARBA" id="ARBA00022707"/>
    </source>
</evidence>
<dbReference type="FunFam" id="3.40.50.300:FF:003500">
    <property type="entry name" value="ADP-ribosylation factor 1"/>
    <property type="match status" value="1"/>
</dbReference>
<dbReference type="WBParaSite" id="HNAJ_0001146801-mRNA-1">
    <property type="protein sequence ID" value="HNAJ_0001146801-mRNA-1"/>
    <property type="gene ID" value="HNAJ_0001146801"/>
</dbReference>
<dbReference type="STRING" id="102285.A0A0R3TUM2"/>
<comment type="similarity">
    <text evidence="2">Belongs to the small GTPase superfamily. Arf family.</text>
</comment>
<dbReference type="InterPro" id="IPR024156">
    <property type="entry name" value="Small_GTPase_ARF"/>
</dbReference>
<dbReference type="Proteomes" id="UP000278807">
    <property type="component" value="Unassembled WGS sequence"/>
</dbReference>
<evidence type="ECO:0000256" key="6">
    <source>
        <dbReference type="ARBA" id="ARBA00022892"/>
    </source>
</evidence>
<evidence type="ECO:0000256" key="12">
    <source>
        <dbReference type="SAM" id="SignalP"/>
    </source>
</evidence>
<dbReference type="EMBL" id="UZAE01013586">
    <property type="protein sequence ID" value="VDO10499.1"/>
    <property type="molecule type" value="Genomic_DNA"/>
</dbReference>
<dbReference type="InterPro" id="IPR027417">
    <property type="entry name" value="P-loop_NTPase"/>
</dbReference>
<gene>
    <name evidence="13" type="ORF">HNAJ_LOCUS11458</name>
</gene>
<keyword evidence="12" id="KW-0732">Signal</keyword>
<evidence type="ECO:0000256" key="9">
    <source>
        <dbReference type="ARBA" id="ARBA00023134"/>
    </source>
</evidence>
<keyword evidence="8" id="KW-0333">Golgi apparatus</keyword>
<dbReference type="GO" id="GO:0005525">
    <property type="term" value="F:GTP binding"/>
    <property type="evidence" value="ECO:0007669"/>
    <property type="project" value="UniProtKB-KW"/>
</dbReference>
<evidence type="ECO:0000256" key="5">
    <source>
        <dbReference type="ARBA" id="ARBA00022741"/>
    </source>
</evidence>
<keyword evidence="4" id="KW-0519">Myristate</keyword>
<dbReference type="GO" id="GO:0015031">
    <property type="term" value="P:protein transport"/>
    <property type="evidence" value="ECO:0007669"/>
    <property type="project" value="UniProtKB-KW"/>
</dbReference>
<evidence type="ECO:0000313" key="14">
    <source>
        <dbReference type="Proteomes" id="UP000278807"/>
    </source>
</evidence>